<feature type="compositionally biased region" description="Basic and acidic residues" evidence="8">
    <location>
        <begin position="1"/>
        <end position="13"/>
    </location>
</feature>
<accession>A0A5M3MZ21</accession>
<feature type="compositionally biased region" description="Basic and acidic residues" evidence="8">
    <location>
        <begin position="52"/>
        <end position="66"/>
    </location>
</feature>
<feature type="compositionally biased region" description="Polar residues" evidence="8">
    <location>
        <begin position="236"/>
        <end position="245"/>
    </location>
</feature>
<evidence type="ECO:0000256" key="6">
    <source>
        <dbReference type="ARBA" id="ARBA00023054"/>
    </source>
</evidence>
<dbReference type="EMBL" id="JH711575">
    <property type="protein sequence ID" value="EIW84390.1"/>
    <property type="molecule type" value="Genomic_DNA"/>
</dbReference>
<dbReference type="Proteomes" id="UP000053558">
    <property type="component" value="Unassembled WGS sequence"/>
</dbReference>
<dbReference type="GeneID" id="19211268"/>
<keyword evidence="5 7" id="KW-0346">Stress response</keyword>
<feature type="region of interest" description="Disordered" evidence="8">
    <location>
        <begin position="232"/>
        <end position="258"/>
    </location>
</feature>
<comment type="subcellular location">
    <subcellularLocation>
        <location evidence="1 7">Cytoplasm</location>
    </subcellularLocation>
</comment>
<dbReference type="OrthoDB" id="21629at2759"/>
<organism evidence="9 10">
    <name type="scientific">Coniophora puteana (strain RWD-64-598)</name>
    <name type="common">Brown rot fungus</name>
    <dbReference type="NCBI Taxonomy" id="741705"/>
    <lineage>
        <taxon>Eukaryota</taxon>
        <taxon>Fungi</taxon>
        <taxon>Dikarya</taxon>
        <taxon>Basidiomycota</taxon>
        <taxon>Agaricomycotina</taxon>
        <taxon>Agaricomycetes</taxon>
        <taxon>Agaricomycetidae</taxon>
        <taxon>Boletales</taxon>
        <taxon>Coniophorineae</taxon>
        <taxon>Coniophoraceae</taxon>
        <taxon>Coniophora</taxon>
    </lineage>
</organism>
<comment type="similarity">
    <text evidence="2 7">Belongs to the NST1 family.</text>
</comment>
<evidence type="ECO:0000256" key="3">
    <source>
        <dbReference type="ARBA" id="ARBA00020733"/>
    </source>
</evidence>
<evidence type="ECO:0000256" key="7">
    <source>
        <dbReference type="RuleBase" id="RU049441"/>
    </source>
</evidence>
<feature type="region of interest" description="Disordered" evidence="8">
    <location>
        <begin position="1"/>
        <end position="21"/>
    </location>
</feature>
<keyword evidence="10" id="KW-1185">Reference proteome</keyword>
<feature type="region of interest" description="Disordered" evidence="8">
    <location>
        <begin position="34"/>
        <end position="73"/>
    </location>
</feature>
<name>A0A5M3MZ21_CONPW</name>
<evidence type="ECO:0000313" key="10">
    <source>
        <dbReference type="Proteomes" id="UP000053558"/>
    </source>
</evidence>
<keyword evidence="6 7" id="KW-0175">Coiled coil</keyword>
<evidence type="ECO:0000256" key="4">
    <source>
        <dbReference type="ARBA" id="ARBA00022490"/>
    </source>
</evidence>
<evidence type="ECO:0000256" key="5">
    <source>
        <dbReference type="ARBA" id="ARBA00023016"/>
    </source>
</evidence>
<keyword evidence="4 7" id="KW-0963">Cytoplasm</keyword>
<dbReference type="GO" id="GO:0005737">
    <property type="term" value="C:cytoplasm"/>
    <property type="evidence" value="ECO:0007669"/>
    <property type="project" value="UniProtKB-SubCell"/>
</dbReference>
<gene>
    <name evidence="9" type="ORF">CONPUDRAFT_88638</name>
</gene>
<dbReference type="RefSeq" id="XP_007766099.1">
    <property type="nucleotide sequence ID" value="XM_007767909.1"/>
</dbReference>
<evidence type="ECO:0000313" key="9">
    <source>
        <dbReference type="EMBL" id="EIW84390.1"/>
    </source>
</evidence>
<comment type="function">
    <text evidence="7">May act as a negative regulator of salt tolerance.</text>
</comment>
<dbReference type="KEGG" id="cput:CONPUDRAFT_88638"/>
<sequence length="314" mass="35520">MEESKIAHAEEPHGGSPDVLTEFSVESSSYAVLSESLVQTPTHAEQGPSKGSSDKAWHDNLKRNSDGKGTSTAEIRENFKDGWLSLSEGKRRSPVTFEIDAVVKRLKDHKKHSCQCTGCMSKLFSPSLESTLFVVVKSHGAAIEEEAETLYKAYYDEIEAHANYQGRYEASDDVADLPSLRSDVEDYDDDDLEEVIKEQNTDEDKRRIYLVPSRMLELRVLEEYRTNITKPEQRSRVSLSDTDSFFNRPATISKRDPKTANELLSADEATTHASHKHSVKKRPKFSRVEFTRPWGRTVASRQHQQVVIDATDKI</sequence>
<dbReference type="Pfam" id="PF13945">
    <property type="entry name" value="NST1"/>
    <property type="match status" value="1"/>
</dbReference>
<reference evidence="10" key="1">
    <citation type="journal article" date="2012" name="Science">
        <title>The Paleozoic origin of enzymatic lignin decomposition reconstructed from 31 fungal genomes.</title>
        <authorList>
            <person name="Floudas D."/>
            <person name="Binder M."/>
            <person name="Riley R."/>
            <person name="Barry K."/>
            <person name="Blanchette R.A."/>
            <person name="Henrissat B."/>
            <person name="Martinez A.T."/>
            <person name="Otillar R."/>
            <person name="Spatafora J.W."/>
            <person name="Yadav J.S."/>
            <person name="Aerts A."/>
            <person name="Benoit I."/>
            <person name="Boyd A."/>
            <person name="Carlson A."/>
            <person name="Copeland A."/>
            <person name="Coutinho P.M."/>
            <person name="de Vries R.P."/>
            <person name="Ferreira P."/>
            <person name="Findley K."/>
            <person name="Foster B."/>
            <person name="Gaskell J."/>
            <person name="Glotzer D."/>
            <person name="Gorecki P."/>
            <person name="Heitman J."/>
            <person name="Hesse C."/>
            <person name="Hori C."/>
            <person name="Igarashi K."/>
            <person name="Jurgens J.A."/>
            <person name="Kallen N."/>
            <person name="Kersten P."/>
            <person name="Kohler A."/>
            <person name="Kuees U."/>
            <person name="Kumar T.K.A."/>
            <person name="Kuo A."/>
            <person name="LaButti K."/>
            <person name="Larrondo L.F."/>
            <person name="Lindquist E."/>
            <person name="Ling A."/>
            <person name="Lombard V."/>
            <person name="Lucas S."/>
            <person name="Lundell T."/>
            <person name="Martin R."/>
            <person name="McLaughlin D.J."/>
            <person name="Morgenstern I."/>
            <person name="Morin E."/>
            <person name="Murat C."/>
            <person name="Nagy L.G."/>
            <person name="Nolan M."/>
            <person name="Ohm R.A."/>
            <person name="Patyshakuliyeva A."/>
            <person name="Rokas A."/>
            <person name="Ruiz-Duenas F.J."/>
            <person name="Sabat G."/>
            <person name="Salamov A."/>
            <person name="Samejima M."/>
            <person name="Schmutz J."/>
            <person name="Slot J.C."/>
            <person name="St John F."/>
            <person name="Stenlid J."/>
            <person name="Sun H."/>
            <person name="Sun S."/>
            <person name="Syed K."/>
            <person name="Tsang A."/>
            <person name="Wiebenga A."/>
            <person name="Young D."/>
            <person name="Pisabarro A."/>
            <person name="Eastwood D.C."/>
            <person name="Martin F."/>
            <person name="Cullen D."/>
            <person name="Grigoriev I.V."/>
            <person name="Hibbett D.S."/>
        </authorList>
    </citation>
    <scope>NUCLEOTIDE SEQUENCE [LARGE SCALE GENOMIC DNA]</scope>
    <source>
        <strain evidence="10">RWD-64-598 SS2</strain>
    </source>
</reference>
<comment type="caution">
    <text evidence="9">The sequence shown here is derived from an EMBL/GenBank/DDBJ whole genome shotgun (WGS) entry which is preliminary data.</text>
</comment>
<dbReference type="AlphaFoldDB" id="A0A5M3MZ21"/>
<proteinExistence type="inferred from homology"/>
<evidence type="ECO:0000256" key="1">
    <source>
        <dbReference type="ARBA" id="ARBA00004496"/>
    </source>
</evidence>
<protein>
    <recommendedName>
        <fullName evidence="3 7">Stress response protein NST1</fullName>
    </recommendedName>
</protein>
<feature type="compositionally biased region" description="Polar residues" evidence="8">
    <location>
        <begin position="34"/>
        <end position="43"/>
    </location>
</feature>
<evidence type="ECO:0000256" key="2">
    <source>
        <dbReference type="ARBA" id="ARBA00007112"/>
    </source>
</evidence>
<evidence type="ECO:0000256" key="8">
    <source>
        <dbReference type="SAM" id="MobiDB-lite"/>
    </source>
</evidence>
<dbReference type="InterPro" id="IPR025279">
    <property type="entry name" value="NST1"/>
</dbReference>